<gene>
    <name evidence="3" type="ORF">HNQ96_000116</name>
</gene>
<accession>A0A8E1WAR7</accession>
<organism evidence="3 4">
    <name type="scientific">Aminobacter carboxidus</name>
    <dbReference type="NCBI Taxonomy" id="376165"/>
    <lineage>
        <taxon>Bacteria</taxon>
        <taxon>Pseudomonadati</taxon>
        <taxon>Pseudomonadota</taxon>
        <taxon>Alphaproteobacteria</taxon>
        <taxon>Hyphomicrobiales</taxon>
        <taxon>Phyllobacteriaceae</taxon>
        <taxon>Aminobacter</taxon>
    </lineage>
</organism>
<dbReference type="EMBL" id="JACHGI010000001">
    <property type="protein sequence ID" value="MBB6464269.1"/>
    <property type="molecule type" value="Genomic_DNA"/>
</dbReference>
<dbReference type="PANTHER" id="PTHR43798:SF33">
    <property type="entry name" value="HYDROLASE, PUTATIVE (AFU_ORTHOLOGUE AFUA_2G14860)-RELATED"/>
    <property type="match status" value="1"/>
</dbReference>
<dbReference type="PANTHER" id="PTHR43798">
    <property type="entry name" value="MONOACYLGLYCEROL LIPASE"/>
    <property type="match status" value="1"/>
</dbReference>
<dbReference type="InterPro" id="IPR029058">
    <property type="entry name" value="AB_hydrolase_fold"/>
</dbReference>
<protein>
    <submittedName>
        <fullName evidence="3">Pimeloyl-ACP methyl ester carboxylesterase</fullName>
    </submittedName>
</protein>
<dbReference type="Proteomes" id="UP000532373">
    <property type="component" value="Unassembled WGS sequence"/>
</dbReference>
<feature type="domain" description="AB hydrolase-1" evidence="2">
    <location>
        <begin position="56"/>
        <end position="281"/>
    </location>
</feature>
<feature type="region of interest" description="Disordered" evidence="1">
    <location>
        <begin position="1"/>
        <end position="23"/>
    </location>
</feature>
<evidence type="ECO:0000256" key="1">
    <source>
        <dbReference type="SAM" id="MobiDB-lite"/>
    </source>
</evidence>
<comment type="caution">
    <text evidence="3">The sequence shown here is derived from an EMBL/GenBank/DDBJ whole genome shotgun (WGS) entry which is preliminary data.</text>
</comment>
<dbReference type="PRINTS" id="PR00111">
    <property type="entry name" value="ABHYDROLASE"/>
</dbReference>
<dbReference type="Gene3D" id="3.40.50.1820">
    <property type="entry name" value="alpha/beta hydrolase"/>
    <property type="match status" value="1"/>
</dbReference>
<proteinExistence type="predicted"/>
<dbReference type="Pfam" id="PF12697">
    <property type="entry name" value="Abhydrolase_6"/>
    <property type="match status" value="1"/>
</dbReference>
<dbReference type="InterPro" id="IPR000073">
    <property type="entry name" value="AB_hydrolase_1"/>
</dbReference>
<evidence type="ECO:0000313" key="3">
    <source>
        <dbReference type="EMBL" id="MBB6464269.1"/>
    </source>
</evidence>
<dbReference type="InterPro" id="IPR050266">
    <property type="entry name" value="AB_hydrolase_sf"/>
</dbReference>
<dbReference type="GO" id="GO:0016020">
    <property type="term" value="C:membrane"/>
    <property type="evidence" value="ECO:0007669"/>
    <property type="project" value="TreeGrafter"/>
</dbReference>
<dbReference type="AlphaFoldDB" id="A0A8E1WAR7"/>
<evidence type="ECO:0000259" key="2">
    <source>
        <dbReference type="Pfam" id="PF12697"/>
    </source>
</evidence>
<dbReference type="SUPFAM" id="SSF53474">
    <property type="entry name" value="alpha/beta-Hydrolases"/>
    <property type="match status" value="1"/>
</dbReference>
<evidence type="ECO:0000313" key="4">
    <source>
        <dbReference type="Proteomes" id="UP000532373"/>
    </source>
</evidence>
<name>A0A8E1WAR7_9HYPH</name>
<sequence>MDILSASRQMLRHDGSRSPMKPLSQSDFALSKQGCLLPNGIRLAYVELGERGGTPVLLLHGFTDSARSWSLVAPYLAAGLRLIAPDLRGHGHSDKPDGCYTIPELAHDLRLFLAELGIAQANIVGHSLGGRLAQALAERWPQIVRKIVLMSTSAMPRERAGWLWNNIIGLGDPIDPYSDFVRAWCSGPVPVEEEFLFHVRRECAAVPARIWHSVYYEQTAYDPLPLLRDISAPTLIMRGEHDDIATSEHQSQMLAAISGAKLITLPGLGHNMHWEAPGLVAGHLRSFLQ</sequence>
<reference evidence="3 4" key="1">
    <citation type="submission" date="2020-08" db="EMBL/GenBank/DDBJ databases">
        <title>Genomic Encyclopedia of Type Strains, Phase IV (KMG-IV): sequencing the most valuable type-strain genomes for metagenomic binning, comparative biology and taxonomic classification.</title>
        <authorList>
            <person name="Goeker M."/>
        </authorList>
    </citation>
    <scope>NUCLEOTIDE SEQUENCE [LARGE SCALE GENOMIC DNA]</scope>
    <source>
        <strain evidence="3 4">DSM 17454</strain>
    </source>
</reference>